<name>A0AAJ0BDC4_9PEZI</name>
<evidence type="ECO:0000313" key="10">
    <source>
        <dbReference type="EMBL" id="KAK1756215.1"/>
    </source>
</evidence>
<dbReference type="AlphaFoldDB" id="A0AAJ0BDC4"/>
<protein>
    <recommendedName>
        <fullName evidence="8">Large ribosomal subunit protein mL67</fullName>
    </recommendedName>
</protein>
<dbReference type="GO" id="GO:0000150">
    <property type="term" value="F:DNA strand exchange activity"/>
    <property type="evidence" value="ECO:0007669"/>
    <property type="project" value="InterPro"/>
</dbReference>
<evidence type="ECO:0000256" key="8">
    <source>
        <dbReference type="ARBA" id="ARBA00035185"/>
    </source>
</evidence>
<evidence type="ECO:0000256" key="5">
    <source>
        <dbReference type="ARBA" id="ARBA00023128"/>
    </source>
</evidence>
<reference evidence="10" key="1">
    <citation type="submission" date="2023-06" db="EMBL/GenBank/DDBJ databases">
        <title>Genome-scale phylogeny and comparative genomics of the fungal order Sordariales.</title>
        <authorList>
            <consortium name="Lawrence Berkeley National Laboratory"/>
            <person name="Hensen N."/>
            <person name="Bonometti L."/>
            <person name="Westerberg I."/>
            <person name="Brannstrom I.O."/>
            <person name="Guillou S."/>
            <person name="Cros-Aarteil S."/>
            <person name="Calhoun S."/>
            <person name="Haridas S."/>
            <person name="Kuo A."/>
            <person name="Mondo S."/>
            <person name="Pangilinan J."/>
            <person name="Riley R."/>
            <person name="Labutti K."/>
            <person name="Andreopoulos B."/>
            <person name="Lipzen A."/>
            <person name="Chen C."/>
            <person name="Yanf M."/>
            <person name="Daum C."/>
            <person name="Ng V."/>
            <person name="Clum A."/>
            <person name="Steindorff A."/>
            <person name="Ohm R."/>
            <person name="Martin F."/>
            <person name="Silar P."/>
            <person name="Natvig D."/>
            <person name="Lalanne C."/>
            <person name="Gautier V."/>
            <person name="Ament-Velasquez S.L."/>
            <person name="Kruys A."/>
            <person name="Hutchinson M.I."/>
            <person name="Powell A.J."/>
            <person name="Barry K."/>
            <person name="Miller A.N."/>
            <person name="Grigoriev I.V."/>
            <person name="Debuchy R."/>
            <person name="Gladieux P."/>
            <person name="Thoren M.H."/>
            <person name="Johannesson H."/>
        </authorList>
    </citation>
    <scope>NUCLEOTIDE SEQUENCE</scope>
    <source>
        <strain evidence="10">PSN4</strain>
    </source>
</reference>
<accession>A0AAJ0BDC4</accession>
<evidence type="ECO:0000256" key="6">
    <source>
        <dbReference type="ARBA" id="ARBA00023163"/>
    </source>
</evidence>
<evidence type="ECO:0000313" key="11">
    <source>
        <dbReference type="Proteomes" id="UP001239445"/>
    </source>
</evidence>
<evidence type="ECO:0000256" key="4">
    <source>
        <dbReference type="ARBA" id="ARBA00023015"/>
    </source>
</evidence>
<evidence type="ECO:0000256" key="9">
    <source>
        <dbReference type="SAM" id="MobiDB-lite"/>
    </source>
</evidence>
<keyword evidence="7" id="KW-0687">Ribonucleoprotein</keyword>
<dbReference type="GO" id="GO:0005840">
    <property type="term" value="C:ribosome"/>
    <property type="evidence" value="ECO:0007669"/>
    <property type="project" value="UniProtKB-KW"/>
</dbReference>
<keyword evidence="5" id="KW-0496">Mitochondrion</keyword>
<dbReference type="GO" id="GO:1990904">
    <property type="term" value="C:ribonucleoprotein complex"/>
    <property type="evidence" value="ECO:0007669"/>
    <property type="project" value="UniProtKB-KW"/>
</dbReference>
<feature type="region of interest" description="Disordered" evidence="9">
    <location>
        <begin position="35"/>
        <end position="84"/>
    </location>
</feature>
<dbReference type="Proteomes" id="UP001239445">
    <property type="component" value="Unassembled WGS sequence"/>
</dbReference>
<dbReference type="EMBL" id="MU839832">
    <property type="protein sequence ID" value="KAK1756215.1"/>
    <property type="molecule type" value="Genomic_DNA"/>
</dbReference>
<sequence length="350" mass="39450">MNTLYTSPICRLALGVTRAAGMRHSTPIRIRCIQSTATPRQTAAATTTTTSTADEAAPPPTKIKPQGNENPIAERPNSHPEGHGEQIWVHSHMYDGHVMYSFKRAVDSNKGHRQLPYTGKKLVPAKMRRDYWRPMAIVSFGEGMGNVGRNVYQKLVEFKRRHELEWSSDTEEVRRMEKMDKRERGRRINDQRANAVADMAAVLAGTGKGNKMWMVDWEAVMGRGEEVWVRRKNSSSSGIWTRVVEGGPERLRLERLGVRVERAADKKFLDWARVQEVAVEVRRAGGGEKVEGGAGLVPSLHGATVYWANEQDRFWAREWSENVGHVLGLEEFDYVKEAEEVEESGMPVAA</sequence>
<keyword evidence="3" id="KW-0689">Ribosomal protein</keyword>
<comment type="similarity">
    <text evidence="2">Belongs to the mitochondrion-specific ribosomal protein mL67 family.</text>
</comment>
<dbReference type="PANTHER" id="PTHR28184">
    <property type="entry name" value="MITOCHONDRIAL HOMOLOGOUS RECOMBINATION PROTEIN 1"/>
    <property type="match status" value="1"/>
</dbReference>
<dbReference type="InterPro" id="IPR024629">
    <property type="entry name" value="Ribosomal_mL67"/>
</dbReference>
<dbReference type="Pfam" id="PF12829">
    <property type="entry name" value="Mhr1"/>
    <property type="match status" value="1"/>
</dbReference>
<dbReference type="GO" id="GO:0005739">
    <property type="term" value="C:mitochondrion"/>
    <property type="evidence" value="ECO:0007669"/>
    <property type="project" value="UniProtKB-SubCell"/>
</dbReference>
<keyword evidence="4" id="KW-0805">Transcription regulation</keyword>
<feature type="compositionally biased region" description="Low complexity" evidence="9">
    <location>
        <begin position="36"/>
        <end position="56"/>
    </location>
</feature>
<dbReference type="GO" id="GO:0003697">
    <property type="term" value="F:single-stranded DNA binding"/>
    <property type="evidence" value="ECO:0007669"/>
    <property type="project" value="InterPro"/>
</dbReference>
<evidence type="ECO:0000256" key="3">
    <source>
        <dbReference type="ARBA" id="ARBA00022980"/>
    </source>
</evidence>
<keyword evidence="6" id="KW-0804">Transcription</keyword>
<evidence type="ECO:0000256" key="2">
    <source>
        <dbReference type="ARBA" id="ARBA00010741"/>
    </source>
</evidence>
<gene>
    <name evidence="10" type="ORF">QBC47DRAFT_460073</name>
</gene>
<proteinExistence type="inferred from homology"/>
<dbReference type="GO" id="GO:0003735">
    <property type="term" value="F:structural constituent of ribosome"/>
    <property type="evidence" value="ECO:0007669"/>
    <property type="project" value="TreeGrafter"/>
</dbReference>
<comment type="subcellular location">
    <subcellularLocation>
        <location evidence="1">Mitochondrion</location>
    </subcellularLocation>
</comment>
<keyword evidence="11" id="KW-1185">Reference proteome</keyword>
<evidence type="ECO:0000256" key="7">
    <source>
        <dbReference type="ARBA" id="ARBA00023274"/>
    </source>
</evidence>
<dbReference type="PANTHER" id="PTHR28184:SF1">
    <property type="entry name" value="LARGE RIBOSOMAL SUBUNIT PROTEIN ML67"/>
    <property type="match status" value="1"/>
</dbReference>
<comment type="caution">
    <text evidence="10">The sequence shown here is derived from an EMBL/GenBank/DDBJ whole genome shotgun (WGS) entry which is preliminary data.</text>
</comment>
<organism evidence="10 11">
    <name type="scientific">Echria macrotheca</name>
    <dbReference type="NCBI Taxonomy" id="438768"/>
    <lineage>
        <taxon>Eukaryota</taxon>
        <taxon>Fungi</taxon>
        <taxon>Dikarya</taxon>
        <taxon>Ascomycota</taxon>
        <taxon>Pezizomycotina</taxon>
        <taxon>Sordariomycetes</taxon>
        <taxon>Sordariomycetidae</taxon>
        <taxon>Sordariales</taxon>
        <taxon>Schizotheciaceae</taxon>
        <taxon>Echria</taxon>
    </lineage>
</organism>
<evidence type="ECO:0000256" key="1">
    <source>
        <dbReference type="ARBA" id="ARBA00004173"/>
    </source>
</evidence>